<keyword evidence="17" id="KW-0325">Glycoprotein</keyword>
<feature type="transmembrane region" description="Helical" evidence="46">
    <location>
        <begin position="420"/>
        <end position="445"/>
    </location>
</feature>
<dbReference type="GO" id="GO:0009134">
    <property type="term" value="P:nucleoside diphosphate catabolic process"/>
    <property type="evidence" value="ECO:0007669"/>
    <property type="project" value="TreeGrafter"/>
</dbReference>
<sequence>MKVKNPWHRPLIIFIAAVIGAGIIIMVVIAVVQNKPLYQKYKYGIVLDAGSSHTSVYIYEWPAEKENNTGMVNQKHACNVKGKGISSYSGTPQKAGESLKECMDEAKKTIPNYRHHETPVYLGATAGMRLLEMENKIASGEVLKSVEKSLQAYPFSYQGARIISGQEEGAFGWITVNYLSENFRTASGTVGALDLGGASTQITFVSEGILESPENSIDFRLYGNDYHLYTHSFLCYGKDQVLKLSLEKQIQSKLNMTDNIILEDPCFHPDYNVIKSFQSVFDSPCVKKVDQSQKENTFSHKGTGNWNKCQEAIKKVFNTSYCRFSRCSFNDVFQPPVEGQFGLKQNHPEVKEKYLAEYCFSGTYIITLLEEGYGFTSKDWKNTKFIKNIRDSEAGWTLGYMLNLTNMIPAEAPDTPLMPYGGYVSLMLVLSLLIFVFLILGFIFFRRPSCPAHKEII</sequence>
<evidence type="ECO:0000256" key="32">
    <source>
        <dbReference type="ARBA" id="ARBA00048517"/>
    </source>
</evidence>
<evidence type="ECO:0000256" key="5">
    <source>
        <dbReference type="ARBA" id="ARBA00009283"/>
    </source>
</evidence>
<dbReference type="OrthoDB" id="6372431at2759"/>
<evidence type="ECO:0000313" key="48">
    <source>
        <dbReference type="Proteomes" id="UP000319801"/>
    </source>
</evidence>
<name>A0A556TJ54_BAGYA</name>
<evidence type="ECO:0000256" key="14">
    <source>
        <dbReference type="ARBA" id="ARBA00022989"/>
    </source>
</evidence>
<dbReference type="GO" id="GO:0017111">
    <property type="term" value="F:ribonucleoside triphosphate phosphatase activity"/>
    <property type="evidence" value="ECO:0007669"/>
    <property type="project" value="TreeGrafter"/>
</dbReference>
<gene>
    <name evidence="47" type="ORF">Baya_0750</name>
</gene>
<dbReference type="Proteomes" id="UP000319801">
    <property type="component" value="Unassembled WGS sequence"/>
</dbReference>
<evidence type="ECO:0000256" key="37">
    <source>
        <dbReference type="ARBA" id="ARBA00049189"/>
    </source>
</evidence>
<comment type="catalytic activity">
    <reaction evidence="31">
        <text>IDP + H2O = IMP + phosphate + H(+)</text>
        <dbReference type="Rhea" id="RHEA:35207"/>
        <dbReference type="ChEBI" id="CHEBI:15377"/>
        <dbReference type="ChEBI" id="CHEBI:15378"/>
        <dbReference type="ChEBI" id="CHEBI:43474"/>
        <dbReference type="ChEBI" id="CHEBI:58053"/>
        <dbReference type="ChEBI" id="CHEBI:58280"/>
    </reaction>
    <physiologicalReaction direction="left-to-right" evidence="31">
        <dbReference type="Rhea" id="RHEA:35208"/>
    </physiologicalReaction>
</comment>
<dbReference type="FunFam" id="3.30.420.40:FF:000068">
    <property type="entry name" value="Ectonucleoside triphosphate diphosphohydrolase 1"/>
    <property type="match status" value="1"/>
</dbReference>
<evidence type="ECO:0000256" key="45">
    <source>
        <dbReference type="RuleBase" id="RU003833"/>
    </source>
</evidence>
<keyword evidence="13" id="KW-0460">Magnesium</keyword>
<evidence type="ECO:0000256" key="38">
    <source>
        <dbReference type="ARBA" id="ARBA00049315"/>
    </source>
</evidence>
<evidence type="ECO:0000256" key="28">
    <source>
        <dbReference type="ARBA" id="ARBA00047940"/>
    </source>
</evidence>
<comment type="caution">
    <text evidence="47">The sequence shown here is derived from an EMBL/GenBank/DDBJ whole genome shotgun (WGS) entry which is preliminary data.</text>
</comment>
<evidence type="ECO:0000256" key="33">
    <source>
        <dbReference type="ARBA" id="ARBA00048778"/>
    </source>
</evidence>
<dbReference type="GO" id="GO:0005524">
    <property type="term" value="F:ATP binding"/>
    <property type="evidence" value="ECO:0007669"/>
    <property type="project" value="UniProtKB-KW"/>
</dbReference>
<keyword evidence="10 45" id="KW-0378">Hydrolase</keyword>
<keyword evidence="14 46" id="KW-1133">Transmembrane helix</keyword>
<evidence type="ECO:0000256" key="9">
    <source>
        <dbReference type="ARBA" id="ARBA00022741"/>
    </source>
</evidence>
<dbReference type="InterPro" id="IPR000407">
    <property type="entry name" value="GDA1_CD39_NTPase"/>
</dbReference>
<comment type="catalytic activity">
    <reaction evidence="38">
        <text>UTP + 2 H2O = UMP + 2 phosphate + 2 H(+)</text>
        <dbReference type="Rhea" id="RHEA:64896"/>
        <dbReference type="ChEBI" id="CHEBI:15377"/>
        <dbReference type="ChEBI" id="CHEBI:15378"/>
        <dbReference type="ChEBI" id="CHEBI:43474"/>
        <dbReference type="ChEBI" id="CHEBI:46398"/>
        <dbReference type="ChEBI" id="CHEBI:57865"/>
    </reaction>
    <physiologicalReaction direction="left-to-right" evidence="38">
        <dbReference type="Rhea" id="RHEA:64897"/>
    </physiologicalReaction>
</comment>
<feature type="binding site" evidence="44">
    <location>
        <begin position="197"/>
        <end position="201"/>
    </location>
    <ligand>
        <name>ATP</name>
        <dbReference type="ChEBI" id="CHEBI:30616"/>
    </ligand>
</feature>
<evidence type="ECO:0000256" key="40">
    <source>
        <dbReference type="ARBA" id="ARBA00049373"/>
    </source>
</evidence>
<feature type="transmembrane region" description="Helical" evidence="46">
    <location>
        <begin position="12"/>
        <end position="32"/>
    </location>
</feature>
<evidence type="ECO:0000256" key="8">
    <source>
        <dbReference type="ARBA" id="ARBA00022692"/>
    </source>
</evidence>
<comment type="catalytic activity">
    <reaction evidence="40">
        <text>CTP + 2 H2O = CMP + 2 phosphate + 2 H(+)</text>
        <dbReference type="Rhea" id="RHEA:64908"/>
        <dbReference type="ChEBI" id="CHEBI:15377"/>
        <dbReference type="ChEBI" id="CHEBI:15378"/>
        <dbReference type="ChEBI" id="CHEBI:37563"/>
        <dbReference type="ChEBI" id="CHEBI:43474"/>
        <dbReference type="ChEBI" id="CHEBI:60377"/>
    </reaction>
    <physiologicalReaction direction="left-to-right" evidence="40">
        <dbReference type="Rhea" id="RHEA:64909"/>
    </physiologicalReaction>
</comment>
<evidence type="ECO:0000256" key="11">
    <source>
        <dbReference type="ARBA" id="ARBA00022837"/>
    </source>
</evidence>
<comment type="catalytic activity">
    <reaction evidence="29">
        <text>CDP + H2O = CMP + phosphate + H(+)</text>
        <dbReference type="Rhea" id="RHEA:64880"/>
        <dbReference type="ChEBI" id="CHEBI:15377"/>
        <dbReference type="ChEBI" id="CHEBI:15378"/>
        <dbReference type="ChEBI" id="CHEBI:43474"/>
        <dbReference type="ChEBI" id="CHEBI:58069"/>
        <dbReference type="ChEBI" id="CHEBI:60377"/>
    </reaction>
    <physiologicalReaction direction="left-to-right" evidence="29">
        <dbReference type="Rhea" id="RHEA:64881"/>
    </physiologicalReaction>
</comment>
<dbReference type="GO" id="GO:0005901">
    <property type="term" value="C:caveola"/>
    <property type="evidence" value="ECO:0007669"/>
    <property type="project" value="UniProtKB-SubCell"/>
</dbReference>
<evidence type="ECO:0000256" key="25">
    <source>
        <dbReference type="ARBA" id="ARBA00047297"/>
    </source>
</evidence>
<comment type="catalytic activity">
    <reaction evidence="26">
        <text>UTP + H2O = UDP + phosphate + H(+)</text>
        <dbReference type="Rhea" id="RHEA:64900"/>
        <dbReference type="ChEBI" id="CHEBI:15377"/>
        <dbReference type="ChEBI" id="CHEBI:15378"/>
        <dbReference type="ChEBI" id="CHEBI:43474"/>
        <dbReference type="ChEBI" id="CHEBI:46398"/>
        <dbReference type="ChEBI" id="CHEBI:58223"/>
    </reaction>
    <physiologicalReaction direction="left-to-right" evidence="26">
        <dbReference type="Rhea" id="RHEA:64901"/>
    </physiologicalReaction>
</comment>
<comment type="function">
    <text evidence="24">Catalyzes the hydrolysis of both di- and triphosphate nucleotides (NDPs and NTPs) and hydrolyze NTPs to nucleotide monophosphates (NMPs) in two distinct successive phosphate-releasing steps, with NDPs as intermediates and participates in the regulation of extracellular levels of nucleotides. By hydrolyzing proinflammatory ATP and platelet-activating ADP to AMP, it blocks platelet aggregation and supports blood flow.</text>
</comment>
<comment type="catalytic activity">
    <reaction evidence="37">
        <text>ITP + H2O = IDP + phosphate + H(+)</text>
        <dbReference type="Rhea" id="RHEA:28330"/>
        <dbReference type="ChEBI" id="CHEBI:15377"/>
        <dbReference type="ChEBI" id="CHEBI:15378"/>
        <dbReference type="ChEBI" id="CHEBI:43474"/>
        <dbReference type="ChEBI" id="CHEBI:58280"/>
        <dbReference type="ChEBI" id="CHEBI:61402"/>
    </reaction>
    <physiologicalReaction direction="left-to-right" evidence="37">
        <dbReference type="Rhea" id="RHEA:28331"/>
    </physiologicalReaction>
</comment>
<comment type="subunit">
    <text evidence="6">Homodimer; disulfide-linked.</text>
</comment>
<keyword evidence="11" id="KW-0106">Calcium</keyword>
<reference evidence="47 48" key="1">
    <citation type="journal article" date="2019" name="Genome Biol. Evol.">
        <title>Whole-Genome Sequencing of the Giant Devil Catfish, Bagarius yarrelli.</title>
        <authorList>
            <person name="Jiang W."/>
            <person name="Lv Y."/>
            <person name="Cheng L."/>
            <person name="Yang K."/>
            <person name="Chao B."/>
            <person name="Wang X."/>
            <person name="Li Y."/>
            <person name="Pan X."/>
            <person name="You X."/>
            <person name="Zhang Y."/>
            <person name="Yang J."/>
            <person name="Li J."/>
            <person name="Zhang X."/>
            <person name="Liu S."/>
            <person name="Sun C."/>
            <person name="Yang J."/>
            <person name="Shi Q."/>
        </authorList>
    </citation>
    <scope>NUCLEOTIDE SEQUENCE [LARGE SCALE GENOMIC DNA]</scope>
    <source>
        <strain evidence="47">JWS20170419001</strain>
        <tissue evidence="47">Muscle</tissue>
    </source>
</reference>
<evidence type="ECO:0000256" key="2">
    <source>
        <dbReference type="ARBA" id="ARBA00001946"/>
    </source>
</evidence>
<evidence type="ECO:0000256" key="41">
    <source>
        <dbReference type="ARBA" id="ARBA00049502"/>
    </source>
</evidence>
<keyword evidence="8 46" id="KW-0812">Transmembrane</keyword>
<dbReference type="PANTHER" id="PTHR11782">
    <property type="entry name" value="ADENOSINE/GUANOSINE DIPHOSPHATASE"/>
    <property type="match status" value="1"/>
</dbReference>
<feature type="active site" description="Proton acceptor" evidence="43">
    <location>
        <position position="168"/>
    </location>
</feature>
<comment type="catalytic activity">
    <reaction evidence="28">
        <text>a ribonucleoside 5'-triphosphate + H2O = a ribonucleoside 5'-diphosphate + phosphate + H(+)</text>
        <dbReference type="Rhea" id="RHEA:23680"/>
        <dbReference type="ChEBI" id="CHEBI:15377"/>
        <dbReference type="ChEBI" id="CHEBI:15378"/>
        <dbReference type="ChEBI" id="CHEBI:43474"/>
        <dbReference type="ChEBI" id="CHEBI:57930"/>
        <dbReference type="ChEBI" id="CHEBI:61557"/>
    </reaction>
    <physiologicalReaction direction="left-to-right" evidence="28">
        <dbReference type="Rhea" id="RHEA:23681"/>
    </physiologicalReaction>
</comment>
<comment type="catalytic activity">
    <reaction evidence="27">
        <text>ITP + 2 H2O = IMP + 2 phosphate + 2 H(+)</text>
        <dbReference type="Rhea" id="RHEA:77735"/>
        <dbReference type="ChEBI" id="CHEBI:15377"/>
        <dbReference type="ChEBI" id="CHEBI:15378"/>
        <dbReference type="ChEBI" id="CHEBI:43474"/>
        <dbReference type="ChEBI" id="CHEBI:58053"/>
        <dbReference type="ChEBI" id="CHEBI:61402"/>
    </reaction>
    <physiologicalReaction direction="left-to-right" evidence="27">
        <dbReference type="Rhea" id="RHEA:77736"/>
    </physiologicalReaction>
</comment>
<evidence type="ECO:0000256" key="7">
    <source>
        <dbReference type="ARBA" id="ARBA00012148"/>
    </source>
</evidence>
<keyword evidence="9 44" id="KW-0547">Nucleotide-binding</keyword>
<evidence type="ECO:0000256" key="19">
    <source>
        <dbReference type="ARBA" id="ARBA00041335"/>
    </source>
</evidence>
<comment type="catalytic activity">
    <reaction evidence="30">
        <text>GDP + H2O = GMP + phosphate + H(+)</text>
        <dbReference type="Rhea" id="RHEA:22156"/>
        <dbReference type="ChEBI" id="CHEBI:15377"/>
        <dbReference type="ChEBI" id="CHEBI:15378"/>
        <dbReference type="ChEBI" id="CHEBI:43474"/>
        <dbReference type="ChEBI" id="CHEBI:58115"/>
        <dbReference type="ChEBI" id="CHEBI:58189"/>
    </reaction>
    <physiologicalReaction direction="left-to-right" evidence="30">
        <dbReference type="Rhea" id="RHEA:22157"/>
    </physiologicalReaction>
</comment>
<comment type="cofactor">
    <cofactor evidence="2">
        <name>Mg(2+)</name>
        <dbReference type="ChEBI" id="CHEBI:18420"/>
    </cofactor>
</comment>
<dbReference type="EMBL" id="VCAZ01000002">
    <property type="protein sequence ID" value="TSK14767.1"/>
    <property type="molecule type" value="Genomic_DNA"/>
</dbReference>
<evidence type="ECO:0000256" key="31">
    <source>
        <dbReference type="ARBA" id="ARBA00048279"/>
    </source>
</evidence>
<comment type="catalytic activity">
    <reaction evidence="36">
        <text>GTP + H2O = GDP + phosphate + H(+)</text>
        <dbReference type="Rhea" id="RHEA:19669"/>
        <dbReference type="ChEBI" id="CHEBI:15377"/>
        <dbReference type="ChEBI" id="CHEBI:15378"/>
        <dbReference type="ChEBI" id="CHEBI:37565"/>
        <dbReference type="ChEBI" id="CHEBI:43474"/>
        <dbReference type="ChEBI" id="CHEBI:58189"/>
    </reaction>
    <physiologicalReaction direction="left-to-right" evidence="36">
        <dbReference type="Rhea" id="RHEA:19670"/>
    </physiologicalReaction>
</comment>
<evidence type="ECO:0000256" key="43">
    <source>
        <dbReference type="PIRSR" id="PIRSR600407-1"/>
    </source>
</evidence>
<evidence type="ECO:0000256" key="10">
    <source>
        <dbReference type="ARBA" id="ARBA00022801"/>
    </source>
</evidence>
<comment type="catalytic activity">
    <reaction evidence="41">
        <text>UDP + H2O = UMP + phosphate + H(+)</text>
        <dbReference type="Rhea" id="RHEA:64876"/>
        <dbReference type="ChEBI" id="CHEBI:15377"/>
        <dbReference type="ChEBI" id="CHEBI:15378"/>
        <dbReference type="ChEBI" id="CHEBI:43474"/>
        <dbReference type="ChEBI" id="CHEBI:57865"/>
        <dbReference type="ChEBI" id="CHEBI:58223"/>
    </reaction>
    <physiologicalReaction direction="left-to-right" evidence="41">
        <dbReference type="Rhea" id="RHEA:64877"/>
    </physiologicalReaction>
</comment>
<evidence type="ECO:0000313" key="47">
    <source>
        <dbReference type="EMBL" id="TSK14767.1"/>
    </source>
</evidence>
<dbReference type="GO" id="GO:0045134">
    <property type="term" value="F:UDP phosphatase activity"/>
    <property type="evidence" value="ECO:0007669"/>
    <property type="project" value="TreeGrafter"/>
</dbReference>
<evidence type="ECO:0000256" key="6">
    <source>
        <dbReference type="ARBA" id="ARBA00011748"/>
    </source>
</evidence>
<comment type="catalytic activity">
    <reaction evidence="34">
        <text>a ribonucleoside 5'-diphosphate + H2O = a ribonucleoside 5'-phosphate + phosphate + H(+)</text>
        <dbReference type="Rhea" id="RHEA:36799"/>
        <dbReference type="ChEBI" id="CHEBI:15377"/>
        <dbReference type="ChEBI" id="CHEBI:15378"/>
        <dbReference type="ChEBI" id="CHEBI:43474"/>
        <dbReference type="ChEBI" id="CHEBI:57930"/>
        <dbReference type="ChEBI" id="CHEBI:58043"/>
    </reaction>
    <physiologicalReaction direction="left-to-right" evidence="34">
        <dbReference type="Rhea" id="RHEA:36800"/>
    </physiologicalReaction>
</comment>
<evidence type="ECO:0000256" key="27">
    <source>
        <dbReference type="ARBA" id="ARBA00047627"/>
    </source>
</evidence>
<evidence type="ECO:0000256" key="22">
    <source>
        <dbReference type="ARBA" id="ARBA00044280"/>
    </source>
</evidence>
<evidence type="ECO:0000256" key="20">
    <source>
        <dbReference type="ARBA" id="ARBA00042147"/>
    </source>
</evidence>
<comment type="catalytic activity">
    <reaction evidence="25">
        <text>a ribonucleoside 5'-triphosphate + 2 H2O = a ribonucleoside 5'-phosphate + 2 phosphate + 2 H(+)</text>
        <dbReference type="Rhea" id="RHEA:36795"/>
        <dbReference type="ChEBI" id="CHEBI:15377"/>
        <dbReference type="ChEBI" id="CHEBI:15378"/>
        <dbReference type="ChEBI" id="CHEBI:43474"/>
        <dbReference type="ChEBI" id="CHEBI:58043"/>
        <dbReference type="ChEBI" id="CHEBI:61557"/>
        <dbReference type="EC" id="3.6.1.5"/>
    </reaction>
    <physiologicalReaction direction="left-to-right" evidence="25">
        <dbReference type="Rhea" id="RHEA:36796"/>
    </physiologicalReaction>
</comment>
<comment type="catalytic activity">
    <reaction evidence="33">
        <text>ATP + H2O = ADP + phosphate + H(+)</text>
        <dbReference type="Rhea" id="RHEA:13065"/>
        <dbReference type="ChEBI" id="CHEBI:15377"/>
        <dbReference type="ChEBI" id="CHEBI:15378"/>
        <dbReference type="ChEBI" id="CHEBI:30616"/>
        <dbReference type="ChEBI" id="CHEBI:43474"/>
        <dbReference type="ChEBI" id="CHEBI:456216"/>
    </reaction>
    <physiologicalReaction direction="left-to-right" evidence="33">
        <dbReference type="Rhea" id="RHEA:13066"/>
    </physiologicalReaction>
</comment>
<comment type="subcellular location">
    <subcellularLocation>
        <location evidence="4">Membrane</location>
        <location evidence="4">Caveola</location>
    </subcellularLocation>
    <subcellularLocation>
        <location evidence="3">Membrane</location>
        <topology evidence="3">Multi-pass membrane protein</topology>
    </subcellularLocation>
</comment>
<dbReference type="EC" id="3.6.1.5" evidence="7"/>
<keyword evidence="48" id="KW-1185">Reference proteome</keyword>
<evidence type="ECO:0000256" key="4">
    <source>
        <dbReference type="ARBA" id="ARBA00004345"/>
    </source>
</evidence>
<accession>A0A556TJ54</accession>
<evidence type="ECO:0000256" key="34">
    <source>
        <dbReference type="ARBA" id="ARBA00048790"/>
    </source>
</evidence>
<dbReference type="PROSITE" id="PS01238">
    <property type="entry name" value="GDA1_CD39_NTPASE"/>
    <property type="match status" value="1"/>
</dbReference>
<evidence type="ECO:0000256" key="21">
    <source>
        <dbReference type="ARBA" id="ARBA00042196"/>
    </source>
</evidence>
<dbReference type="GO" id="GO:0004382">
    <property type="term" value="F:GDP phosphatase activity"/>
    <property type="evidence" value="ECO:0007669"/>
    <property type="project" value="TreeGrafter"/>
</dbReference>
<evidence type="ECO:0000256" key="29">
    <source>
        <dbReference type="ARBA" id="ARBA00048136"/>
    </source>
</evidence>
<comment type="catalytic activity">
    <reaction evidence="35">
        <text>CTP + H2O = CDP + phosphate + H(+)</text>
        <dbReference type="Rhea" id="RHEA:29387"/>
        <dbReference type="ChEBI" id="CHEBI:15377"/>
        <dbReference type="ChEBI" id="CHEBI:15378"/>
        <dbReference type="ChEBI" id="CHEBI:37563"/>
        <dbReference type="ChEBI" id="CHEBI:43474"/>
        <dbReference type="ChEBI" id="CHEBI:58069"/>
    </reaction>
    <physiologicalReaction direction="left-to-right" evidence="35">
        <dbReference type="Rhea" id="RHEA:29388"/>
    </physiologicalReaction>
</comment>
<comment type="catalytic activity">
    <reaction evidence="42">
        <text>ADP + H2O = AMP + phosphate + H(+)</text>
        <dbReference type="Rhea" id="RHEA:61436"/>
        <dbReference type="ChEBI" id="CHEBI:15377"/>
        <dbReference type="ChEBI" id="CHEBI:15378"/>
        <dbReference type="ChEBI" id="CHEBI:43474"/>
        <dbReference type="ChEBI" id="CHEBI:456215"/>
        <dbReference type="ChEBI" id="CHEBI:456216"/>
    </reaction>
    <physiologicalReaction direction="left-to-right" evidence="42">
        <dbReference type="Rhea" id="RHEA:61437"/>
    </physiologicalReaction>
</comment>
<evidence type="ECO:0000256" key="13">
    <source>
        <dbReference type="ARBA" id="ARBA00022842"/>
    </source>
</evidence>
<dbReference type="PANTHER" id="PTHR11782:SF32">
    <property type="entry name" value="ECTONUCLEOSIDE TRIPHOSPHATE DIPHOSPHOHYDROLASE 1"/>
    <property type="match status" value="1"/>
</dbReference>
<evidence type="ECO:0000256" key="23">
    <source>
        <dbReference type="ARBA" id="ARBA00044314"/>
    </source>
</evidence>
<evidence type="ECO:0000256" key="17">
    <source>
        <dbReference type="ARBA" id="ARBA00023180"/>
    </source>
</evidence>
<comment type="cofactor">
    <cofactor evidence="1">
        <name>Ca(2+)</name>
        <dbReference type="ChEBI" id="CHEBI:29108"/>
    </cofactor>
</comment>
<evidence type="ECO:0000256" key="12">
    <source>
        <dbReference type="ARBA" id="ARBA00022840"/>
    </source>
</evidence>
<comment type="catalytic activity">
    <reaction evidence="39">
        <text>GTP + 2 H2O = GMP + 2 phosphate + 2 H(+)</text>
        <dbReference type="Rhea" id="RHEA:64904"/>
        <dbReference type="ChEBI" id="CHEBI:15377"/>
        <dbReference type="ChEBI" id="CHEBI:15378"/>
        <dbReference type="ChEBI" id="CHEBI:37565"/>
        <dbReference type="ChEBI" id="CHEBI:43474"/>
        <dbReference type="ChEBI" id="CHEBI:58115"/>
    </reaction>
    <physiologicalReaction direction="left-to-right" evidence="39">
        <dbReference type="Rhea" id="RHEA:64905"/>
    </physiologicalReaction>
</comment>
<keyword evidence="15 46" id="KW-0472">Membrane</keyword>
<evidence type="ECO:0000256" key="30">
    <source>
        <dbReference type="ARBA" id="ARBA00048153"/>
    </source>
</evidence>
<proteinExistence type="inferred from homology"/>
<evidence type="ECO:0000256" key="36">
    <source>
        <dbReference type="ARBA" id="ARBA00049117"/>
    </source>
</evidence>
<organism evidence="47 48">
    <name type="scientific">Bagarius yarrelli</name>
    <name type="common">Goonch</name>
    <name type="synonym">Bagrus yarrelli</name>
    <dbReference type="NCBI Taxonomy" id="175774"/>
    <lineage>
        <taxon>Eukaryota</taxon>
        <taxon>Metazoa</taxon>
        <taxon>Chordata</taxon>
        <taxon>Craniata</taxon>
        <taxon>Vertebrata</taxon>
        <taxon>Euteleostomi</taxon>
        <taxon>Actinopterygii</taxon>
        <taxon>Neopterygii</taxon>
        <taxon>Teleostei</taxon>
        <taxon>Ostariophysi</taxon>
        <taxon>Siluriformes</taxon>
        <taxon>Sisoridae</taxon>
        <taxon>Sisorinae</taxon>
        <taxon>Bagarius</taxon>
    </lineage>
</organism>
<evidence type="ECO:0000256" key="46">
    <source>
        <dbReference type="SAM" id="Phobius"/>
    </source>
</evidence>
<comment type="catalytic activity">
    <reaction evidence="32">
        <text>ATP + 2 H2O = AMP + 2 phosphate + 2 H(+)</text>
        <dbReference type="Rhea" id="RHEA:20988"/>
        <dbReference type="ChEBI" id="CHEBI:15377"/>
        <dbReference type="ChEBI" id="CHEBI:15378"/>
        <dbReference type="ChEBI" id="CHEBI:30616"/>
        <dbReference type="ChEBI" id="CHEBI:43474"/>
        <dbReference type="ChEBI" id="CHEBI:456215"/>
    </reaction>
    <physiologicalReaction direction="left-to-right" evidence="32">
        <dbReference type="Rhea" id="RHEA:20989"/>
    </physiologicalReaction>
</comment>
<protein>
    <recommendedName>
        <fullName evidence="18">Ectonucleoside triphosphate diphosphohydrolase 1</fullName>
        <ecNumber evidence="7">3.6.1.5</ecNumber>
    </recommendedName>
    <alternativeName>
        <fullName evidence="23">ATP diphosphohydrolase</fullName>
    </alternativeName>
    <alternativeName>
        <fullName evidence="20">Ecto-ATP diphosphohydrolase 1</fullName>
    </alternativeName>
    <alternativeName>
        <fullName evidence="21">Ecto-apyrase</fullName>
    </alternativeName>
    <alternativeName>
        <fullName evidence="19">Lymphoid cell activation antigen</fullName>
    </alternativeName>
    <alternativeName>
        <fullName evidence="22">Nucleoside triphosphate diphosphohydrolase 1</fullName>
    </alternativeName>
</protein>
<comment type="similarity">
    <text evidence="5 45">Belongs to the GDA1/CD39 NTPase family.</text>
</comment>
<evidence type="ECO:0000256" key="1">
    <source>
        <dbReference type="ARBA" id="ARBA00001913"/>
    </source>
</evidence>
<evidence type="ECO:0000256" key="42">
    <source>
        <dbReference type="ARBA" id="ARBA00049526"/>
    </source>
</evidence>
<evidence type="ECO:0000256" key="16">
    <source>
        <dbReference type="ARBA" id="ARBA00023157"/>
    </source>
</evidence>
<evidence type="ECO:0000256" key="35">
    <source>
        <dbReference type="ARBA" id="ARBA00049104"/>
    </source>
</evidence>
<evidence type="ECO:0000256" key="15">
    <source>
        <dbReference type="ARBA" id="ARBA00023136"/>
    </source>
</evidence>
<dbReference type="Gene3D" id="3.30.420.40">
    <property type="match status" value="1"/>
</dbReference>
<evidence type="ECO:0000256" key="44">
    <source>
        <dbReference type="PIRSR" id="PIRSR600407-2"/>
    </source>
</evidence>
<evidence type="ECO:0000256" key="26">
    <source>
        <dbReference type="ARBA" id="ARBA00047358"/>
    </source>
</evidence>
<evidence type="ECO:0000256" key="39">
    <source>
        <dbReference type="ARBA" id="ARBA00049333"/>
    </source>
</evidence>
<evidence type="ECO:0000256" key="24">
    <source>
        <dbReference type="ARBA" id="ARBA00045877"/>
    </source>
</evidence>
<evidence type="ECO:0000256" key="18">
    <source>
        <dbReference type="ARBA" id="ARBA00039600"/>
    </source>
</evidence>
<dbReference type="Gene3D" id="3.30.420.150">
    <property type="entry name" value="Exopolyphosphatase. Domain 2"/>
    <property type="match status" value="2"/>
</dbReference>
<dbReference type="GO" id="GO:0004050">
    <property type="term" value="F:apyrase activity"/>
    <property type="evidence" value="ECO:0007669"/>
    <property type="project" value="UniProtKB-EC"/>
</dbReference>
<dbReference type="AlphaFoldDB" id="A0A556TJ54"/>
<dbReference type="Pfam" id="PF01150">
    <property type="entry name" value="GDA1_CD39"/>
    <property type="match status" value="2"/>
</dbReference>
<evidence type="ECO:0000256" key="3">
    <source>
        <dbReference type="ARBA" id="ARBA00004141"/>
    </source>
</evidence>
<keyword evidence="12 44" id="KW-0067">ATP-binding</keyword>
<keyword evidence="16" id="KW-1015">Disulfide bond</keyword>